<comment type="caution">
    <text evidence="1">The sequence shown here is derived from an EMBL/GenBank/DDBJ whole genome shotgun (WGS) entry which is preliminary data.</text>
</comment>
<protein>
    <submittedName>
        <fullName evidence="1">Uncharacterized protein</fullName>
    </submittedName>
</protein>
<name>A0A1C0Y780_9BACL</name>
<dbReference type="EMBL" id="MASJ01000039">
    <property type="protein sequence ID" value="OCS83039.1"/>
    <property type="molecule type" value="Genomic_DNA"/>
</dbReference>
<keyword evidence="2" id="KW-1185">Reference proteome</keyword>
<sequence>MIEKLQPFVQQTIAHTEEIERDLFVFYNRAGEAIGEYEYFDGLLQRIQLFEAEDAVLEHVAISAEQATSIAKNFIEQVDNRGLVLESLVNFDTHYLVIFEEVDERYHLPLPNTGAHVSLDAEGYLITAMFFTEPYTVTYPKSCISKEQARAILHEQLLVEKVLDTQNWRYVYGQNHELFGVHVDGSLNHLAQDDTLETLYHDVPLTKIDAPLDVLMINEYPGVVVKEDTSLDGMKHWYIAQTDEDDHYQLDLSSFEDVDDDILDFELEDNHLVELPDTGIYIEDDVLLQRAHELLYVLVGNEMVHYKREESTGLAQILQHSPFFADDFESSDTNFRFVYAVDGVYIHDKAIDISIHRSTGVVLEIVQAILPYDVLRRLEQPKLSLSEADAIAQNLADVTLAFMRTNLEENLYELTYLITYPDSPTGGHIDEIDGDTGEVSYVDTGFSPFDE</sequence>
<dbReference type="RefSeq" id="WP_066548011.1">
    <property type="nucleotide sequence ID" value="NZ_MASJ01000039.1"/>
</dbReference>
<gene>
    <name evidence="1" type="ORF">A6M13_06450</name>
</gene>
<dbReference type="AlphaFoldDB" id="A0A1C0Y780"/>
<organism evidence="1 2">
    <name type="scientific">Caryophanon tenue</name>
    <dbReference type="NCBI Taxonomy" id="33978"/>
    <lineage>
        <taxon>Bacteria</taxon>
        <taxon>Bacillati</taxon>
        <taxon>Bacillota</taxon>
        <taxon>Bacilli</taxon>
        <taxon>Bacillales</taxon>
        <taxon>Caryophanaceae</taxon>
        <taxon>Caryophanon</taxon>
    </lineage>
</organism>
<evidence type="ECO:0000313" key="2">
    <source>
        <dbReference type="Proteomes" id="UP000093199"/>
    </source>
</evidence>
<dbReference type="OrthoDB" id="2445738at2"/>
<evidence type="ECO:0000313" key="1">
    <source>
        <dbReference type="EMBL" id="OCS83039.1"/>
    </source>
</evidence>
<accession>A0A1C0Y780</accession>
<dbReference type="STRING" id="33978.A6M13_06450"/>
<proteinExistence type="predicted"/>
<reference evidence="1 2" key="1">
    <citation type="submission" date="2016-07" db="EMBL/GenBank/DDBJ databases">
        <title>Caryophanon tenue genome sequencing.</title>
        <authorList>
            <person name="Verma A."/>
            <person name="Pal Y."/>
            <person name="Krishnamurthi S."/>
        </authorList>
    </citation>
    <scope>NUCLEOTIDE SEQUENCE [LARGE SCALE GENOMIC DNA]</scope>
    <source>
        <strain evidence="1 2">DSM 14152</strain>
    </source>
</reference>
<dbReference type="Proteomes" id="UP000093199">
    <property type="component" value="Unassembled WGS sequence"/>
</dbReference>